<comment type="caution">
    <text evidence="1">The sequence shown here is derived from an EMBL/GenBank/DDBJ whole genome shotgun (WGS) entry which is preliminary data.</text>
</comment>
<evidence type="ECO:0000313" key="1">
    <source>
        <dbReference type="EMBL" id="KAJ3808055.1"/>
    </source>
</evidence>
<evidence type="ECO:0000313" key="2">
    <source>
        <dbReference type="Proteomes" id="UP001163835"/>
    </source>
</evidence>
<sequence length="433" mass="48718">MLLLPPSLLRSLSLSVLIFPIILGVLAMPLASHDDGLSTIPQLKLRDNRKLSDMFCISFFSPIRPTGPLLGFRKHSLNLKRYNMSDSLLHNVPCRGYKGLLLLDFHEKWALSWGTTHLFRPIQDPAVHGDHEANWKIRRIEQVNPTHQSNLLGNVIMKDMDKQEVFDAIAKIPPQVSQFLAIQKIIEYLLGELEIHDHPLPEDLLYTPQQDWKDIFLAMTSPKLQNQYPCSPYLKLAPTMSRSTWTAKNKKSRKFQHQYLPYLGTAVEEEVRSTFLTKFNSTLWDSCQTLGTLGILVAVTIAAGMENEIVVTVDASPNPLYPQPLSASLTHLTMKPCPHSSPTTNSFAQAALAVSAPTPVPSSSLVSRTSSPSSPPFLPSAYAKSKIQNPQRAHAEVEVGLVVSIVGLGFLFLERMQWRRGCRHRRSRHRRQQ</sequence>
<dbReference type="EMBL" id="MU795252">
    <property type="protein sequence ID" value="KAJ3808055.1"/>
    <property type="molecule type" value="Genomic_DNA"/>
</dbReference>
<proteinExistence type="predicted"/>
<gene>
    <name evidence="1" type="ORF">F5876DRAFT_79126</name>
</gene>
<dbReference type="Proteomes" id="UP001163835">
    <property type="component" value="Unassembled WGS sequence"/>
</dbReference>
<reference evidence="1" key="1">
    <citation type="submission" date="2022-09" db="EMBL/GenBank/DDBJ databases">
        <title>A Global Phylogenomic Analysis of the Shiitake Genus Lentinula.</title>
        <authorList>
            <consortium name="DOE Joint Genome Institute"/>
            <person name="Sierra-Patev S."/>
            <person name="Min B."/>
            <person name="Naranjo-Ortiz M."/>
            <person name="Looney B."/>
            <person name="Konkel Z."/>
            <person name="Slot J.C."/>
            <person name="Sakamoto Y."/>
            <person name="Steenwyk J.L."/>
            <person name="Rokas A."/>
            <person name="Carro J."/>
            <person name="Camarero S."/>
            <person name="Ferreira P."/>
            <person name="Molpeceres G."/>
            <person name="Ruiz-Duenas F.J."/>
            <person name="Serrano A."/>
            <person name="Henrissat B."/>
            <person name="Drula E."/>
            <person name="Hughes K.W."/>
            <person name="Mata J.L."/>
            <person name="Ishikawa N.K."/>
            <person name="Vargas-Isla R."/>
            <person name="Ushijima S."/>
            <person name="Smith C.A."/>
            <person name="Ahrendt S."/>
            <person name="Andreopoulos W."/>
            <person name="He G."/>
            <person name="Labutti K."/>
            <person name="Lipzen A."/>
            <person name="Ng V."/>
            <person name="Riley R."/>
            <person name="Sandor L."/>
            <person name="Barry K."/>
            <person name="Martinez A.T."/>
            <person name="Xiao Y."/>
            <person name="Gibbons J.G."/>
            <person name="Terashima K."/>
            <person name="Grigoriev I.V."/>
            <person name="Hibbett D.S."/>
        </authorList>
    </citation>
    <scope>NUCLEOTIDE SEQUENCE</scope>
    <source>
        <strain evidence="1">TMI1499</strain>
    </source>
</reference>
<accession>A0ACC1TTF2</accession>
<organism evidence="1 2">
    <name type="scientific">Lentinula aff. lateritia</name>
    <dbReference type="NCBI Taxonomy" id="2804960"/>
    <lineage>
        <taxon>Eukaryota</taxon>
        <taxon>Fungi</taxon>
        <taxon>Dikarya</taxon>
        <taxon>Basidiomycota</taxon>
        <taxon>Agaricomycotina</taxon>
        <taxon>Agaricomycetes</taxon>
        <taxon>Agaricomycetidae</taxon>
        <taxon>Agaricales</taxon>
        <taxon>Marasmiineae</taxon>
        <taxon>Omphalotaceae</taxon>
        <taxon>Lentinula</taxon>
    </lineage>
</organism>
<name>A0ACC1TTF2_9AGAR</name>
<keyword evidence="2" id="KW-1185">Reference proteome</keyword>
<protein>
    <submittedName>
        <fullName evidence="1">Uncharacterized protein</fullName>
    </submittedName>
</protein>